<dbReference type="SUPFAM" id="SSF49344">
    <property type="entry name" value="CBD9-like"/>
    <property type="match status" value="1"/>
</dbReference>
<evidence type="ECO:0008006" key="6">
    <source>
        <dbReference type="Google" id="ProtNLM"/>
    </source>
</evidence>
<feature type="domain" description="Glucodextranase-like C-terminal" evidence="2">
    <location>
        <begin position="437"/>
        <end position="658"/>
    </location>
</feature>
<dbReference type="Proteomes" id="UP000007384">
    <property type="component" value="Chromosome"/>
</dbReference>
<evidence type="ECO:0000259" key="2">
    <source>
        <dbReference type="Pfam" id="PF09985"/>
    </source>
</evidence>
<accession>H9UE35</accession>
<dbReference type="KEGG" id="fpe:Ferpe_1722"/>
<dbReference type="Gene3D" id="2.60.40.1190">
    <property type="match status" value="1"/>
</dbReference>
<evidence type="ECO:0000259" key="3">
    <source>
        <dbReference type="Pfam" id="PF16561"/>
    </source>
</evidence>
<dbReference type="PATRIC" id="fig|771875.3.peg.1743"/>
<gene>
    <name evidence="4" type="ordered locus">Ferpe_1722</name>
</gene>
<dbReference type="EMBL" id="CP003260">
    <property type="protein sequence ID" value="AFG35778.1"/>
    <property type="molecule type" value="Genomic_DNA"/>
</dbReference>
<dbReference type="InterPro" id="IPR050827">
    <property type="entry name" value="CRP1_MDG1_kinase"/>
</dbReference>
<dbReference type="OrthoDB" id="9806081at2"/>
<dbReference type="eggNOG" id="COG0296">
    <property type="taxonomic scope" value="Bacteria"/>
</dbReference>
<dbReference type="RefSeq" id="WP_014452211.1">
    <property type="nucleotide sequence ID" value="NC_017095.1"/>
</dbReference>
<evidence type="ECO:0000313" key="5">
    <source>
        <dbReference type="Proteomes" id="UP000007384"/>
    </source>
</evidence>
<feature type="domain" description="AMP-activated protein kinase glycogen-binding" evidence="3">
    <location>
        <begin position="29"/>
        <end position="99"/>
    </location>
</feature>
<evidence type="ECO:0000313" key="4">
    <source>
        <dbReference type="EMBL" id="AFG35778.1"/>
    </source>
</evidence>
<dbReference type="InterPro" id="IPR014756">
    <property type="entry name" value="Ig_E-set"/>
</dbReference>
<evidence type="ECO:0000256" key="1">
    <source>
        <dbReference type="ARBA" id="ARBA00010926"/>
    </source>
</evidence>
<dbReference type="SUPFAM" id="SSF81296">
    <property type="entry name" value="E set domains"/>
    <property type="match status" value="2"/>
</dbReference>
<dbReference type="HOGENOM" id="CLU_413740_0_0_0"/>
<organism evidence="4 5">
    <name type="scientific">Fervidobacterium pennivorans (strain DSM 9078 / Ven5)</name>
    <dbReference type="NCBI Taxonomy" id="771875"/>
    <lineage>
        <taxon>Bacteria</taxon>
        <taxon>Thermotogati</taxon>
        <taxon>Thermotogota</taxon>
        <taxon>Thermotogae</taxon>
        <taxon>Thermotogales</taxon>
        <taxon>Fervidobacteriaceae</taxon>
        <taxon>Fervidobacterium</taxon>
    </lineage>
</organism>
<dbReference type="InterPro" id="IPR019248">
    <property type="entry name" value="Glucodextran_C"/>
</dbReference>
<dbReference type="PANTHER" id="PTHR10343">
    <property type="entry name" value="5'-AMP-ACTIVATED PROTEIN KINASE , BETA SUBUNIT"/>
    <property type="match status" value="1"/>
</dbReference>
<dbReference type="eggNOG" id="COG4945">
    <property type="taxonomic scope" value="Bacteria"/>
</dbReference>
<sequence>MKALRGILIIFLVLSIFSFAALKIDGNKVVFTFSYPQASTVHLAGTFNNWSTNANPMRREGDLWITELELKPGTYQYKFVIDGGKVWKEDPDAPGYTDDGFGGKNGVFTLAQKDGKLVIVAPAAEIKEKVEINTERKENFSIEDNAYVVIKFYKPEAKYVFIAGSFNNWSMSDTECYSSGDGWWEAVLELSAGVYQYKFVVDGKDWVADPNAPAYVDDGFGGKNGIFEVWKEDGKLRVGAPKVQKEEEQTKVELPKENIIKSVQYEIDGKLSDVEKSTAMYSGTVIKQAYVARTSTAAYVSIVLDKPARDYVGQNVLFEVYTDAPKMTASNRKTSGGTILSKPVGFRFSLNMRTWQTRKRGTFFAAAGDDSWILQANVFKSAVDDVVEIEIPYDILGIKSGENFNIYIVCSVDGKDEVLPQEGIAIKTPTMLSGNVIAKFADKIGDDYGFGTYVYPKDPAFAPYKGLWDITEVTVLENDEAYVFSIKFAEMTNPWASPKGFSHQLVNIYLDTKAGGKTSTYKEGARVQFKEPWDYFIKVAGWPDDRIVFATADGKEIPEAIIYEADPADKVIHIIVFKKYLEVKTGIKAYILSLSQDGYGTDHIRPVSKDPTQWTLGGYPVDSKDFAPYVLDTIVPEGQKQEDILKSYVPGQSYATLIPIVVK</sequence>
<dbReference type="Pfam" id="PF09985">
    <property type="entry name" value="Glucodextran_C"/>
    <property type="match status" value="1"/>
</dbReference>
<name>H9UE35_FERPD</name>
<keyword evidence="5" id="KW-1185">Reference proteome</keyword>
<reference evidence="4" key="1">
    <citation type="submission" date="2012-03" db="EMBL/GenBank/DDBJ databases">
        <title>Complete sequence of Fervidobacterium pennivorans DSM 9078.</title>
        <authorList>
            <consortium name="US DOE Joint Genome Institute"/>
            <person name="Lucas S."/>
            <person name="Han J."/>
            <person name="Lapidus A."/>
            <person name="Cheng J.-F."/>
            <person name="Goodwin L."/>
            <person name="Pitluck S."/>
            <person name="Peters L."/>
            <person name="Ovchinnikova G."/>
            <person name="Lu M."/>
            <person name="Detter J.C."/>
            <person name="Han C."/>
            <person name="Tapia R."/>
            <person name="Land M."/>
            <person name="Hauser L."/>
            <person name="Kyrpides N."/>
            <person name="Ivanova N."/>
            <person name="Pagani I."/>
            <person name="Noll K.M."/>
            <person name="Woyke T."/>
        </authorList>
    </citation>
    <scope>NUCLEOTIDE SEQUENCE</scope>
    <source>
        <strain evidence="4">DSM 9078</strain>
    </source>
</reference>
<dbReference type="CDD" id="cd09626">
    <property type="entry name" value="DOMON_glucodextranase_like"/>
    <property type="match status" value="1"/>
</dbReference>
<feature type="domain" description="AMP-activated protein kinase glycogen-binding" evidence="3">
    <location>
        <begin position="153"/>
        <end position="232"/>
    </location>
</feature>
<dbReference type="AlphaFoldDB" id="H9UE35"/>
<comment type="similarity">
    <text evidence="1">Belongs to the 5'-AMP-activated protein kinase beta subunit family.</text>
</comment>
<dbReference type="STRING" id="771875.Ferpe_1722"/>
<protein>
    <recommendedName>
        <fullName evidence="6">Glycoside hydrolase family 13</fullName>
    </recommendedName>
</protein>
<dbReference type="PANTHER" id="PTHR10343:SF84">
    <property type="entry name" value="5'-AMP-ACTIVATED PROTEIN KINASE SUBUNIT BETA-1"/>
    <property type="match status" value="1"/>
</dbReference>
<dbReference type="Gene3D" id="2.60.40.10">
    <property type="entry name" value="Immunoglobulins"/>
    <property type="match status" value="2"/>
</dbReference>
<proteinExistence type="inferred from homology"/>
<dbReference type="Pfam" id="PF16561">
    <property type="entry name" value="AMPK1_CBM"/>
    <property type="match status" value="2"/>
</dbReference>
<dbReference type="InterPro" id="IPR032640">
    <property type="entry name" value="AMPK1_CBM"/>
</dbReference>
<dbReference type="CDD" id="cd02859">
    <property type="entry name" value="E_set_AMPKbeta_like_N"/>
    <property type="match status" value="2"/>
</dbReference>
<dbReference type="InterPro" id="IPR013783">
    <property type="entry name" value="Ig-like_fold"/>
</dbReference>